<evidence type="ECO:0000256" key="1">
    <source>
        <dbReference type="ARBA" id="ARBA00022729"/>
    </source>
</evidence>
<feature type="domain" description="Kazal-like" evidence="7">
    <location>
        <begin position="464"/>
        <end position="514"/>
    </location>
</feature>
<keyword evidence="2 4" id="KW-1015">Disulfide bond</keyword>
<dbReference type="InterPro" id="IPR036058">
    <property type="entry name" value="Kazal_dom_sf"/>
</dbReference>
<feature type="disulfide bond" evidence="4">
    <location>
        <begin position="522"/>
        <end position="534"/>
    </location>
</feature>
<dbReference type="GO" id="GO:0005615">
    <property type="term" value="C:extracellular space"/>
    <property type="evidence" value="ECO:0007669"/>
    <property type="project" value="TreeGrafter"/>
</dbReference>
<dbReference type="Gene3D" id="3.30.60.30">
    <property type="match status" value="6"/>
</dbReference>
<dbReference type="AlphaFoldDB" id="A0A158R160"/>
<dbReference type="PROSITE" id="PS51465">
    <property type="entry name" value="KAZAL_2"/>
    <property type="match status" value="5"/>
</dbReference>
<dbReference type="CDD" id="cd00055">
    <property type="entry name" value="EGF_Lam"/>
    <property type="match status" value="1"/>
</dbReference>
<dbReference type="Pfam" id="PF07648">
    <property type="entry name" value="Kazal_2"/>
    <property type="match status" value="6"/>
</dbReference>
<evidence type="ECO:0000313" key="9">
    <source>
        <dbReference type="Proteomes" id="UP000271162"/>
    </source>
</evidence>
<dbReference type="Pfam" id="PF00053">
    <property type="entry name" value="EGF_laminin"/>
    <property type="match status" value="1"/>
</dbReference>
<dbReference type="Gene3D" id="2.40.50.120">
    <property type="match status" value="1"/>
</dbReference>
<evidence type="ECO:0000313" key="8">
    <source>
        <dbReference type="EMBL" id="VDL76734.1"/>
    </source>
</evidence>
<feature type="domain" description="Kazal-like" evidence="7">
    <location>
        <begin position="177"/>
        <end position="240"/>
    </location>
</feature>
<dbReference type="InterPro" id="IPR008993">
    <property type="entry name" value="TIMP-like_OB-fold"/>
</dbReference>
<keyword evidence="3" id="KW-0325">Glycoprotein</keyword>
<keyword evidence="4" id="KW-0424">Laminin EGF-like domain</keyword>
<feature type="chain" id="PRO_5043135751" evidence="5">
    <location>
        <begin position="21"/>
        <end position="752"/>
    </location>
</feature>
<dbReference type="WBParaSite" id="NBR_0001314401-mRNA-1">
    <property type="protein sequence ID" value="NBR_0001314401-mRNA-1"/>
    <property type="gene ID" value="NBR_0001314401"/>
</dbReference>
<keyword evidence="9" id="KW-1185">Reference proteome</keyword>
<dbReference type="PROSITE" id="PS50027">
    <property type="entry name" value="EGF_LAM_2"/>
    <property type="match status" value="1"/>
</dbReference>
<proteinExistence type="predicted"/>
<evidence type="ECO:0000256" key="5">
    <source>
        <dbReference type="SAM" id="SignalP"/>
    </source>
</evidence>
<dbReference type="InterPro" id="IPR002350">
    <property type="entry name" value="Kazal_dom"/>
</dbReference>
<sequence>MMSTLPLYAFVFLLLRISRGEECTTVHTGRSYLNETFSNSQVLLSGTVDKITLVSNTQDVVQRLNVRIRRIFKGQGYLKSRSFVEVDVPSRYKFCISVLLVHDTRVFALSVNGHTFTLSSAVLPVNLSRKRRGWTREYEGRGRIAGVILLEKPHKKRRKAKPSRCESQLCPLGSKCVFSTGKCECRSHCRSTGPPVCGSDRVSYASACHLFVRACLLAKKGILLRMVGEDACRKRSPCEDLRCGPGEDCVVTQKDGVLSAQCLCPTSCPSYGDSVESSPVCSSQGVDYPSLCHLKQHACLTQTNITVRYFGECDPCSGVDCARGTRCKLSSTRRPECRCSEQCSLNFEPVCATNGLTMESHTITSAKCNVPLAWRRLILPFGIREYAVCASDGRTYPNECKMRKTACDSGTALFVKYDGICEGCEKKNCQYYSTCINENGKAECKCPSECYRNTSSECRGGSCVCSYQCPLSPPNTARVCGEDGVLYASDCHRQLAACEKGSPIPQMPLTHCHSAVAAVDACGCSVFGSSRTDCEQSTGRCECSREARGRKCDQCAPDLVMTASGCVRKEEYRTPGRVVLSCSSMECHHGAKCVESAGGHPDCECPVHCDMEHLGLVANMSVCGSDGTTYENMCHLQQFACKHQLDLVPSSLGICSDGKISDGACKAGDEDCNCSINGEKQHGGQCRPDRGSILNLEMDGEQAYNIDHPNLNLHMNISVKLVPHSSNGAILYARGGQNVLVLRMEMRRIVAE</sequence>
<dbReference type="GO" id="GO:0005509">
    <property type="term" value="F:calcium ion binding"/>
    <property type="evidence" value="ECO:0007669"/>
    <property type="project" value="TreeGrafter"/>
</dbReference>
<dbReference type="SUPFAM" id="SSF100895">
    <property type="entry name" value="Kazal-type serine protease inhibitors"/>
    <property type="match status" value="5"/>
</dbReference>
<dbReference type="InterPro" id="IPR004850">
    <property type="entry name" value="NtA_dom"/>
</dbReference>
<dbReference type="FunFam" id="3.30.60.30:FF:000024">
    <property type="entry name" value="Transmembrane agrin"/>
    <property type="match status" value="1"/>
</dbReference>
<dbReference type="PANTHER" id="PTHR13866">
    <property type="entry name" value="SPARC OSTEONECTIN"/>
    <property type="match status" value="1"/>
</dbReference>
<evidence type="ECO:0000313" key="10">
    <source>
        <dbReference type="WBParaSite" id="NBR_0001314401-mRNA-1"/>
    </source>
</evidence>
<dbReference type="PANTHER" id="PTHR13866:SF14">
    <property type="entry name" value="BM-40"/>
    <property type="match status" value="1"/>
</dbReference>
<keyword evidence="1 5" id="KW-0732">Signal</keyword>
<dbReference type="SMART" id="SM00180">
    <property type="entry name" value="EGF_Lam"/>
    <property type="match status" value="1"/>
</dbReference>
<dbReference type="GO" id="GO:0043236">
    <property type="term" value="F:laminin binding"/>
    <property type="evidence" value="ECO:0007669"/>
    <property type="project" value="InterPro"/>
</dbReference>
<reference evidence="8 9" key="2">
    <citation type="submission" date="2018-11" db="EMBL/GenBank/DDBJ databases">
        <authorList>
            <consortium name="Pathogen Informatics"/>
        </authorList>
    </citation>
    <scope>NUCLEOTIDE SEQUENCE [LARGE SCALE GENOMIC DNA]</scope>
</reference>
<feature type="domain" description="Laminin EGF-like" evidence="6">
    <location>
        <begin position="522"/>
        <end position="568"/>
    </location>
</feature>
<evidence type="ECO:0000256" key="2">
    <source>
        <dbReference type="ARBA" id="ARBA00023157"/>
    </source>
</evidence>
<evidence type="ECO:0000259" key="6">
    <source>
        <dbReference type="PROSITE" id="PS50027"/>
    </source>
</evidence>
<dbReference type="InterPro" id="IPR003645">
    <property type="entry name" value="Fol_N"/>
</dbReference>
<accession>A0A158R160</accession>
<dbReference type="SMART" id="SM00280">
    <property type="entry name" value="KAZAL"/>
    <property type="match status" value="5"/>
</dbReference>
<dbReference type="GO" id="GO:0005518">
    <property type="term" value="F:collagen binding"/>
    <property type="evidence" value="ECO:0007669"/>
    <property type="project" value="TreeGrafter"/>
</dbReference>
<feature type="domain" description="Kazal-like" evidence="7">
    <location>
        <begin position="362"/>
        <end position="423"/>
    </location>
</feature>
<reference evidence="10" key="1">
    <citation type="submission" date="2016-04" db="UniProtKB">
        <authorList>
            <consortium name="WormBaseParasite"/>
        </authorList>
    </citation>
    <scope>IDENTIFICATION</scope>
</reference>
<dbReference type="STRING" id="27835.A0A158R160"/>
<evidence type="ECO:0000256" key="3">
    <source>
        <dbReference type="ARBA" id="ARBA00023180"/>
    </source>
</evidence>
<evidence type="ECO:0000259" key="7">
    <source>
        <dbReference type="PROSITE" id="PS51465"/>
    </source>
</evidence>
<feature type="domain" description="Kazal-like" evidence="7">
    <location>
        <begin position="256"/>
        <end position="315"/>
    </location>
</feature>
<dbReference type="Gene3D" id="2.10.25.10">
    <property type="entry name" value="Laminin"/>
    <property type="match status" value="1"/>
</dbReference>
<dbReference type="EMBL" id="UYSL01020954">
    <property type="protein sequence ID" value="VDL76734.1"/>
    <property type="molecule type" value="Genomic_DNA"/>
</dbReference>
<feature type="disulfide bond" evidence="4">
    <location>
        <begin position="524"/>
        <end position="541"/>
    </location>
</feature>
<feature type="domain" description="Kazal-like" evidence="7">
    <location>
        <begin position="597"/>
        <end position="667"/>
    </location>
</feature>
<organism evidence="10">
    <name type="scientific">Nippostrongylus brasiliensis</name>
    <name type="common">Rat hookworm</name>
    <dbReference type="NCBI Taxonomy" id="27835"/>
    <lineage>
        <taxon>Eukaryota</taxon>
        <taxon>Metazoa</taxon>
        <taxon>Ecdysozoa</taxon>
        <taxon>Nematoda</taxon>
        <taxon>Chromadorea</taxon>
        <taxon>Rhabditida</taxon>
        <taxon>Rhabditina</taxon>
        <taxon>Rhabditomorpha</taxon>
        <taxon>Strongyloidea</taxon>
        <taxon>Heligmosomidae</taxon>
        <taxon>Nippostrongylus</taxon>
    </lineage>
</organism>
<dbReference type="GO" id="GO:0043113">
    <property type="term" value="P:receptor clustering"/>
    <property type="evidence" value="ECO:0007669"/>
    <property type="project" value="InterPro"/>
</dbReference>
<protein>
    <submittedName>
        <fullName evidence="10">AGRin (Synaptic protein) homolog family member (inferred by orthology to a C. elegans protein)</fullName>
    </submittedName>
</protein>
<feature type="disulfide bond" evidence="4">
    <location>
        <begin position="543"/>
        <end position="552"/>
    </location>
</feature>
<dbReference type="SMART" id="SM00274">
    <property type="entry name" value="FOLN"/>
    <property type="match status" value="4"/>
</dbReference>
<dbReference type="InterPro" id="IPR002049">
    <property type="entry name" value="LE_dom"/>
</dbReference>
<name>A0A158R160_NIPBR</name>
<dbReference type="GO" id="GO:0005886">
    <property type="term" value="C:plasma membrane"/>
    <property type="evidence" value="ECO:0007669"/>
    <property type="project" value="GOC"/>
</dbReference>
<dbReference type="CDD" id="cd00104">
    <property type="entry name" value="KAZAL_FS"/>
    <property type="match status" value="5"/>
</dbReference>
<feature type="signal peptide" evidence="5">
    <location>
        <begin position="1"/>
        <end position="20"/>
    </location>
</feature>
<evidence type="ECO:0000256" key="4">
    <source>
        <dbReference type="PROSITE-ProRule" id="PRU00460"/>
    </source>
</evidence>
<gene>
    <name evidence="8" type="ORF">NBR_LOCUS13145</name>
</gene>
<dbReference type="Pfam" id="PF03146">
    <property type="entry name" value="NtA"/>
    <property type="match status" value="1"/>
</dbReference>
<dbReference type="OMA" id="ERSENAC"/>
<comment type="caution">
    <text evidence="4">Lacks conserved residue(s) required for the propagation of feature annotation.</text>
</comment>
<dbReference type="Proteomes" id="UP000271162">
    <property type="component" value="Unassembled WGS sequence"/>
</dbReference>